<keyword evidence="1" id="KW-1133">Transmembrane helix</keyword>
<dbReference type="PANTHER" id="PTHR32063">
    <property type="match status" value="1"/>
</dbReference>
<proteinExistence type="predicted"/>
<dbReference type="Gene3D" id="1.20.1640.10">
    <property type="entry name" value="Multidrug efflux transporter AcrB transmembrane domain"/>
    <property type="match status" value="2"/>
</dbReference>
<dbReference type="PRINTS" id="PR00702">
    <property type="entry name" value="ACRIFLAVINRP"/>
</dbReference>
<feature type="transmembrane region" description="Helical" evidence="1">
    <location>
        <begin position="12"/>
        <end position="30"/>
    </location>
</feature>
<dbReference type="EMBL" id="FMWL01000008">
    <property type="protein sequence ID" value="SCZ79731.1"/>
    <property type="molecule type" value="Genomic_DNA"/>
</dbReference>
<dbReference type="GO" id="GO:0042910">
    <property type="term" value="F:xenobiotic transmembrane transporter activity"/>
    <property type="evidence" value="ECO:0007669"/>
    <property type="project" value="TreeGrafter"/>
</dbReference>
<keyword evidence="1" id="KW-0472">Membrane</keyword>
<dbReference type="Gene3D" id="3.30.2090.10">
    <property type="entry name" value="Multidrug efflux transporter AcrB TolC docking domain, DN and DC subdomains"/>
    <property type="match status" value="2"/>
</dbReference>
<dbReference type="Gene3D" id="3.30.70.1430">
    <property type="entry name" value="Multidrug efflux transporter AcrB pore domain"/>
    <property type="match status" value="2"/>
</dbReference>
<feature type="transmembrane region" description="Helical" evidence="1">
    <location>
        <begin position="532"/>
        <end position="553"/>
    </location>
</feature>
<keyword evidence="1" id="KW-0812">Transmembrane</keyword>
<evidence type="ECO:0000313" key="2">
    <source>
        <dbReference type="EMBL" id="SCZ79731.1"/>
    </source>
</evidence>
<gene>
    <name evidence="2" type="ORF">SAMN03080599_01921</name>
</gene>
<feature type="transmembrane region" description="Helical" evidence="1">
    <location>
        <begin position="332"/>
        <end position="351"/>
    </location>
</feature>
<dbReference type="RefSeq" id="WP_092590890.1">
    <property type="nucleotide sequence ID" value="NZ_FMWL01000008.1"/>
</dbReference>
<dbReference type="PANTHER" id="PTHR32063:SF0">
    <property type="entry name" value="SWARMING MOTILITY PROTEIN SWRC"/>
    <property type="match status" value="1"/>
</dbReference>
<feature type="transmembrane region" description="Helical" evidence="1">
    <location>
        <begin position="862"/>
        <end position="880"/>
    </location>
</feature>
<protein>
    <submittedName>
        <fullName evidence="2">Hydrophobic/amphiphilic exporter-1, HAE1 family</fullName>
    </submittedName>
</protein>
<keyword evidence="3" id="KW-1185">Reference proteome</keyword>
<evidence type="ECO:0000256" key="1">
    <source>
        <dbReference type="SAM" id="Phobius"/>
    </source>
</evidence>
<feature type="transmembrane region" description="Helical" evidence="1">
    <location>
        <begin position="461"/>
        <end position="483"/>
    </location>
</feature>
<dbReference type="AlphaFoldDB" id="A0A1G5S1W7"/>
<dbReference type="SUPFAM" id="SSF82866">
    <property type="entry name" value="Multidrug efflux transporter AcrB transmembrane domain"/>
    <property type="match status" value="2"/>
</dbReference>
<feature type="transmembrane region" description="Helical" evidence="1">
    <location>
        <begin position="429"/>
        <end position="449"/>
    </location>
</feature>
<dbReference type="OrthoDB" id="9757876at2"/>
<feature type="transmembrane region" description="Helical" evidence="1">
    <location>
        <begin position="358"/>
        <end position="378"/>
    </location>
</feature>
<accession>A0A1G5S1W7</accession>
<dbReference type="SUPFAM" id="SSF82714">
    <property type="entry name" value="Multidrug efflux transporter AcrB TolC docking domain, DN and DC subdomains"/>
    <property type="match status" value="2"/>
</dbReference>
<dbReference type="Pfam" id="PF00873">
    <property type="entry name" value="ACR_tran"/>
    <property type="match status" value="1"/>
</dbReference>
<dbReference type="Gene3D" id="3.30.70.1440">
    <property type="entry name" value="Multidrug efflux transporter AcrB pore domain"/>
    <property type="match status" value="1"/>
</dbReference>
<dbReference type="Proteomes" id="UP000199208">
    <property type="component" value="Unassembled WGS sequence"/>
</dbReference>
<name>A0A1G5S1W7_9FIRM</name>
<dbReference type="SUPFAM" id="SSF82693">
    <property type="entry name" value="Multidrug efflux transporter AcrB pore domain, PN1, PN2, PC1 and PC2 subdomains"/>
    <property type="match status" value="3"/>
</dbReference>
<feature type="transmembrane region" description="Helical" evidence="1">
    <location>
        <begin position="995"/>
        <end position="1021"/>
    </location>
</feature>
<sequence>MNISELSIKRPVTIIMMMLIVVVLGVVSFMRVPIDLMPSLEVPIAIVVTNYEGAGPQEVENFVTRNVENALGSVNNMKSIQSQTSEGTSVVIVEFNDGTDMDFATLQMREKIDLIRGFLPDGTNDPMVLKMDPNMLPIVQIGVFSTTKDDIDLKRFVEDVVKMRLERLDGVGSVNVTGGVEREIKVELDPDKLTGYGISFNQVVSVLQAENINLPGGSVEYGSKNLIVKSMGEFRSVSELKDIPITLPSGGVVYLYDLATLQDGLKSQSTLTRMNQENSVGVSVQKQTVANTVAVVNLVKDEVEQIKKDNPDIDIQLVFDQGQFVELAISNVSTNAVMGAGLAVLILFIFLRNLRTTLIIGIAIPVSIITTFILMYLADTTLNLISMGGLALGVGMMVDNSIVVLENIFRHRQRGEGRFHAAIKGAREVGGAITASTLTTVVVFLPIIFTEGLAAQIFKEMALTVTFSLLASLAVALTVVPMLSSKMLAMAKTNKPKRTILDAVFDGWEKFFNQVDAFYKRVLMGALKRRKFTVLVALVILVTSIFAVPLIGVEFIPATDQGQFTVDIALPEGTQLSDTNLLTAQVEGILAGTPEVEKLFTTVGGGDNMMMLAASDSHLASISATLVPKGDRKLSTGDVVESIRNQVRLIPGAEINVTEVSMMMGGGASGMGGDAVAVEISGHDFEQLRLIAAEVEQQIQRVEGTRQIESSIADGRPEAQIFVNKQKASQHGVTNIQVASAIRAALQGQVATRYRVDGDEIDIRVQLPEDQTNTLEQLRDLKFTAPTGAVMLLGDLIEVQIEEGPVSIARKNQVRYVTVSAELYDRDVGSASDELQGYLQELALPEGYGITIGGQYQQIVDAFSSLVLALILSLLLIYMVMAAQFESLIQPFIIMFSVPLAFSGAAIGLALTGRTFNVPAFIGIIMLSGIVVNNAIILIDYINLLRHDGNERNEAIIKAGPTRLRPILMTTLTTVLAMIPMSLGLGEGGEMQAPLATVIIFGLSLSTMLTLLIVPVVYTLFDDLALSLKRRFGKGAHQH</sequence>
<dbReference type="GO" id="GO:0005886">
    <property type="term" value="C:plasma membrane"/>
    <property type="evidence" value="ECO:0007669"/>
    <property type="project" value="TreeGrafter"/>
</dbReference>
<feature type="transmembrane region" description="Helical" evidence="1">
    <location>
        <begin position="892"/>
        <end position="912"/>
    </location>
</feature>
<feature type="transmembrane region" description="Helical" evidence="1">
    <location>
        <begin position="918"/>
        <end position="943"/>
    </location>
</feature>
<dbReference type="Gene3D" id="3.30.70.1320">
    <property type="entry name" value="Multidrug efflux transporter AcrB pore domain like"/>
    <property type="match status" value="1"/>
</dbReference>
<feature type="transmembrane region" description="Helical" evidence="1">
    <location>
        <begin position="384"/>
        <end position="409"/>
    </location>
</feature>
<evidence type="ECO:0000313" key="3">
    <source>
        <dbReference type="Proteomes" id="UP000199208"/>
    </source>
</evidence>
<organism evidence="2 3">
    <name type="scientific">Acidaminobacter hydrogenoformans DSM 2784</name>
    <dbReference type="NCBI Taxonomy" id="1120920"/>
    <lineage>
        <taxon>Bacteria</taxon>
        <taxon>Bacillati</taxon>
        <taxon>Bacillota</taxon>
        <taxon>Clostridia</taxon>
        <taxon>Peptostreptococcales</taxon>
        <taxon>Acidaminobacteraceae</taxon>
        <taxon>Acidaminobacter</taxon>
    </lineage>
</organism>
<reference evidence="2 3" key="1">
    <citation type="submission" date="2016-10" db="EMBL/GenBank/DDBJ databases">
        <authorList>
            <person name="de Groot N.N."/>
        </authorList>
    </citation>
    <scope>NUCLEOTIDE SEQUENCE [LARGE SCALE GENOMIC DNA]</scope>
    <source>
        <strain evidence="2 3">DSM 2784</strain>
    </source>
</reference>
<dbReference type="InterPro" id="IPR001036">
    <property type="entry name" value="Acrflvin-R"/>
</dbReference>
<dbReference type="InterPro" id="IPR027463">
    <property type="entry name" value="AcrB_DN_DC_subdom"/>
</dbReference>
<dbReference type="STRING" id="1120920.SAMN03080599_01921"/>
<feature type="transmembrane region" description="Helical" evidence="1">
    <location>
        <begin position="964"/>
        <end position="983"/>
    </location>
</feature>